<feature type="domain" description="DUF6891" evidence="2">
    <location>
        <begin position="4"/>
        <end position="133"/>
    </location>
</feature>
<organism evidence="3 4">
    <name type="scientific">Luedemannella flava</name>
    <dbReference type="NCBI Taxonomy" id="349316"/>
    <lineage>
        <taxon>Bacteria</taxon>
        <taxon>Bacillati</taxon>
        <taxon>Actinomycetota</taxon>
        <taxon>Actinomycetes</taxon>
        <taxon>Micromonosporales</taxon>
        <taxon>Micromonosporaceae</taxon>
        <taxon>Luedemannella</taxon>
    </lineage>
</organism>
<reference evidence="4" key="1">
    <citation type="journal article" date="2019" name="Int. J. Syst. Evol. Microbiol.">
        <title>The Global Catalogue of Microorganisms (GCM) 10K type strain sequencing project: providing services to taxonomists for standard genome sequencing and annotation.</title>
        <authorList>
            <consortium name="The Broad Institute Genomics Platform"/>
            <consortium name="The Broad Institute Genome Sequencing Center for Infectious Disease"/>
            <person name="Wu L."/>
            <person name="Ma J."/>
        </authorList>
    </citation>
    <scope>NUCLEOTIDE SEQUENCE [LARGE SCALE GENOMIC DNA]</scope>
    <source>
        <strain evidence="4">JCM 13250</strain>
    </source>
</reference>
<proteinExistence type="predicted"/>
<evidence type="ECO:0000313" key="3">
    <source>
        <dbReference type="EMBL" id="GAA1785084.1"/>
    </source>
</evidence>
<comment type="caution">
    <text evidence="3">The sequence shown here is derived from an EMBL/GenBank/DDBJ whole genome shotgun (WGS) entry which is preliminary data.</text>
</comment>
<dbReference type="EMBL" id="BAAALT010000007">
    <property type="protein sequence ID" value="GAA1785084.1"/>
    <property type="molecule type" value="Genomic_DNA"/>
</dbReference>
<evidence type="ECO:0000313" key="4">
    <source>
        <dbReference type="Proteomes" id="UP001500218"/>
    </source>
</evidence>
<evidence type="ECO:0000256" key="1">
    <source>
        <dbReference type="SAM" id="MobiDB-lite"/>
    </source>
</evidence>
<dbReference type="RefSeq" id="WP_344125531.1">
    <property type="nucleotide sequence ID" value="NZ_BAAALT010000007.1"/>
</dbReference>
<feature type="compositionally biased region" description="Basic residues" evidence="1">
    <location>
        <begin position="167"/>
        <end position="181"/>
    </location>
</feature>
<gene>
    <name evidence="3" type="ORF">GCM10009682_03920</name>
</gene>
<dbReference type="Proteomes" id="UP001500218">
    <property type="component" value="Unassembled WGS sequence"/>
</dbReference>
<name>A0ABP4XQH9_9ACTN</name>
<dbReference type="Pfam" id="PF21831">
    <property type="entry name" value="DUF6891"/>
    <property type="match status" value="1"/>
</dbReference>
<keyword evidence="4" id="KW-1185">Reference proteome</keyword>
<accession>A0ABP4XQH9</accession>
<protein>
    <recommendedName>
        <fullName evidence="2">DUF6891 domain-containing protein</fullName>
    </recommendedName>
</protein>
<feature type="region of interest" description="Disordered" evidence="1">
    <location>
        <begin position="141"/>
        <end position="190"/>
    </location>
</feature>
<evidence type="ECO:0000259" key="2">
    <source>
        <dbReference type="Pfam" id="PF21831"/>
    </source>
</evidence>
<sequence>MGADALFAEHLAEQAGWPAVTDSDRFTAAFAELGRSNVAAREAFSCCQNCGHAEILDGYPRDGLPRGYVFYHQQDAESAIAGQGLYLAYGAPDDPAAFMGEVVDVLRRHGLEPRWNGSTGTRAFVPLTWQRRRTGRLAAHPGALPGDDVTVEAEPIGWDGPGEAGRRRGCCGRGRCSRARSRPTPPGRGR</sequence>
<dbReference type="InterPro" id="IPR054186">
    <property type="entry name" value="DUF6891"/>
</dbReference>